<dbReference type="Proteomes" id="UP000821853">
    <property type="component" value="Chromosome 9"/>
</dbReference>
<protein>
    <submittedName>
        <fullName evidence="2">Uncharacterized protein</fullName>
    </submittedName>
</protein>
<feature type="compositionally biased region" description="Low complexity" evidence="1">
    <location>
        <begin position="39"/>
        <end position="57"/>
    </location>
</feature>
<keyword evidence="3" id="KW-1185">Reference proteome</keyword>
<sequence length="258" mass="29388">MSRMRVYPGEIVPRKRRIGLRKFTRKLPFFAVRIPNRTAATTTTTRPTTTTSPPTTSFETKRRKLFVRLRKVDKDSIVKKLVTVGLLRPPAARTAAARVNRFRHDQDQRPLLPRHPGPPRSVVEEAYVIPELRRNRKAHLSLSDGFLKKRFGTFKDLEVHLVSGGSRINFDIPDVEPVYKQAAIYKTPMDNSSVELFCLAGYKVAASVTWRVNGRSPEDFVSIETAFSKRDGGLKVIISRLRLQRLEVLAYGHGKLQL</sequence>
<evidence type="ECO:0000256" key="1">
    <source>
        <dbReference type="SAM" id="MobiDB-lite"/>
    </source>
</evidence>
<dbReference type="EMBL" id="JABSTR010000011">
    <property type="protein sequence ID" value="KAH9382328.1"/>
    <property type="molecule type" value="Genomic_DNA"/>
</dbReference>
<evidence type="ECO:0000313" key="3">
    <source>
        <dbReference type="Proteomes" id="UP000821853"/>
    </source>
</evidence>
<accession>A0A9J6H5E5</accession>
<gene>
    <name evidence="2" type="ORF">HPB48_012057</name>
</gene>
<feature type="region of interest" description="Disordered" evidence="1">
    <location>
        <begin position="39"/>
        <end position="58"/>
    </location>
</feature>
<reference evidence="2 3" key="1">
    <citation type="journal article" date="2020" name="Cell">
        <title>Large-Scale Comparative Analyses of Tick Genomes Elucidate Their Genetic Diversity and Vector Capacities.</title>
        <authorList>
            <consortium name="Tick Genome and Microbiome Consortium (TIGMIC)"/>
            <person name="Jia N."/>
            <person name="Wang J."/>
            <person name="Shi W."/>
            <person name="Du L."/>
            <person name="Sun Y."/>
            <person name="Zhan W."/>
            <person name="Jiang J.F."/>
            <person name="Wang Q."/>
            <person name="Zhang B."/>
            <person name="Ji P."/>
            <person name="Bell-Sakyi L."/>
            <person name="Cui X.M."/>
            <person name="Yuan T.T."/>
            <person name="Jiang B.G."/>
            <person name="Yang W.F."/>
            <person name="Lam T.T."/>
            <person name="Chang Q.C."/>
            <person name="Ding S.J."/>
            <person name="Wang X.J."/>
            <person name="Zhu J.G."/>
            <person name="Ruan X.D."/>
            <person name="Zhao L."/>
            <person name="Wei J.T."/>
            <person name="Ye R.Z."/>
            <person name="Que T.C."/>
            <person name="Du C.H."/>
            <person name="Zhou Y.H."/>
            <person name="Cheng J.X."/>
            <person name="Dai P.F."/>
            <person name="Guo W.B."/>
            <person name="Han X.H."/>
            <person name="Huang E.J."/>
            <person name="Li L.F."/>
            <person name="Wei W."/>
            <person name="Gao Y.C."/>
            <person name="Liu J.Z."/>
            <person name="Shao H.Z."/>
            <person name="Wang X."/>
            <person name="Wang C.C."/>
            <person name="Yang T.C."/>
            <person name="Huo Q.B."/>
            <person name="Li W."/>
            <person name="Chen H.Y."/>
            <person name="Chen S.E."/>
            <person name="Zhou L.G."/>
            <person name="Ni X.B."/>
            <person name="Tian J.H."/>
            <person name="Sheng Y."/>
            <person name="Liu T."/>
            <person name="Pan Y.S."/>
            <person name="Xia L.Y."/>
            <person name="Li J."/>
            <person name="Zhao F."/>
            <person name="Cao W.C."/>
        </authorList>
    </citation>
    <scope>NUCLEOTIDE SEQUENCE [LARGE SCALE GENOMIC DNA]</scope>
    <source>
        <strain evidence="2">HaeL-2018</strain>
    </source>
</reference>
<evidence type="ECO:0000313" key="2">
    <source>
        <dbReference type="EMBL" id="KAH9382328.1"/>
    </source>
</evidence>
<proteinExistence type="predicted"/>
<dbReference type="AlphaFoldDB" id="A0A9J6H5E5"/>
<name>A0A9J6H5E5_HAELO</name>
<organism evidence="2 3">
    <name type="scientific">Haemaphysalis longicornis</name>
    <name type="common">Bush tick</name>
    <dbReference type="NCBI Taxonomy" id="44386"/>
    <lineage>
        <taxon>Eukaryota</taxon>
        <taxon>Metazoa</taxon>
        <taxon>Ecdysozoa</taxon>
        <taxon>Arthropoda</taxon>
        <taxon>Chelicerata</taxon>
        <taxon>Arachnida</taxon>
        <taxon>Acari</taxon>
        <taxon>Parasitiformes</taxon>
        <taxon>Ixodida</taxon>
        <taxon>Ixodoidea</taxon>
        <taxon>Ixodidae</taxon>
        <taxon>Haemaphysalinae</taxon>
        <taxon>Haemaphysalis</taxon>
    </lineage>
</organism>
<dbReference type="OrthoDB" id="5912242at2759"/>
<comment type="caution">
    <text evidence="2">The sequence shown here is derived from an EMBL/GenBank/DDBJ whole genome shotgun (WGS) entry which is preliminary data.</text>
</comment>
<dbReference type="VEuPathDB" id="VectorBase:HLOH_046464"/>